<name>A0A6G8Q5U9_9ACTN</name>
<dbReference type="PROSITE" id="PS51257">
    <property type="entry name" value="PROKAR_LIPOPROTEIN"/>
    <property type="match status" value="1"/>
</dbReference>
<proteinExistence type="predicted"/>
<reference evidence="2 3" key="1">
    <citation type="submission" date="2019-10" db="EMBL/GenBank/DDBJ databases">
        <title>Rubrobacter sp nov SCSIO 52090 isolated from a deep-sea sediment in the South China Sea.</title>
        <authorList>
            <person name="Chen R.W."/>
        </authorList>
    </citation>
    <scope>NUCLEOTIDE SEQUENCE [LARGE SCALE GENOMIC DNA]</scope>
    <source>
        <strain evidence="2 3">SCSIO 52909</strain>
    </source>
</reference>
<dbReference type="EMBL" id="CP045119">
    <property type="protein sequence ID" value="QIN81823.1"/>
    <property type="molecule type" value="Genomic_DNA"/>
</dbReference>
<dbReference type="AlphaFoldDB" id="A0A6G8Q5U9"/>
<accession>A0A6G8Q5U9</accession>
<keyword evidence="3" id="KW-1185">Reference proteome</keyword>
<feature type="chain" id="PRO_5038774469" evidence="1">
    <location>
        <begin position="23"/>
        <end position="228"/>
    </location>
</feature>
<evidence type="ECO:0000313" key="3">
    <source>
        <dbReference type="Proteomes" id="UP000501452"/>
    </source>
</evidence>
<gene>
    <name evidence="2" type="ORF">GBA63_03590</name>
</gene>
<dbReference type="KEGG" id="rub:GBA63_03590"/>
<organism evidence="2 3">
    <name type="scientific">Rubrobacter tropicus</name>
    <dbReference type="NCBI Taxonomy" id="2653851"/>
    <lineage>
        <taxon>Bacteria</taxon>
        <taxon>Bacillati</taxon>
        <taxon>Actinomycetota</taxon>
        <taxon>Rubrobacteria</taxon>
        <taxon>Rubrobacterales</taxon>
        <taxon>Rubrobacteraceae</taxon>
        <taxon>Rubrobacter</taxon>
    </lineage>
</organism>
<feature type="signal peptide" evidence="1">
    <location>
        <begin position="1"/>
        <end position="22"/>
    </location>
</feature>
<sequence length="228" mass="24687">MKVVRTLTAVVILAAVFLAASCSPPDGLDRATWNPACPPGLGRGLLDPSFLGPDDGRGGPAVRKLLRNPDFGASGDAAEDLRRGVVDPRLVTTLQRISQEHAICVDVFKEGHFFIQGVEDGPRIPDGYGEAGGLPNTHYFGRAADIRYVDGEPVEGNGSSPEVLDVGGILADLPADQRPDQIIGPEEWTEELGFGYEEGWILDKDQLDLHDKHVHLGYVRERGTRNTR</sequence>
<evidence type="ECO:0000256" key="1">
    <source>
        <dbReference type="SAM" id="SignalP"/>
    </source>
</evidence>
<keyword evidence="1" id="KW-0732">Signal</keyword>
<dbReference type="RefSeq" id="WP_166173577.1">
    <property type="nucleotide sequence ID" value="NZ_CP045119.1"/>
</dbReference>
<dbReference type="Proteomes" id="UP000501452">
    <property type="component" value="Chromosome"/>
</dbReference>
<evidence type="ECO:0000313" key="2">
    <source>
        <dbReference type="EMBL" id="QIN81823.1"/>
    </source>
</evidence>
<protein>
    <submittedName>
        <fullName evidence="2">Uncharacterized protein</fullName>
    </submittedName>
</protein>